<accession>A0A7W6GRA0</accession>
<dbReference type="EMBL" id="JACIEJ010000002">
    <property type="protein sequence ID" value="MBB3984378.1"/>
    <property type="molecule type" value="Genomic_DNA"/>
</dbReference>
<reference evidence="1 2" key="1">
    <citation type="submission" date="2020-08" db="EMBL/GenBank/DDBJ databases">
        <title>Genomic Encyclopedia of Type Strains, Phase IV (KMG-IV): sequencing the most valuable type-strain genomes for metagenomic binning, comparative biology and taxonomic classification.</title>
        <authorList>
            <person name="Goeker M."/>
        </authorList>
    </citation>
    <scope>NUCLEOTIDE SEQUENCE [LARGE SCALE GENOMIC DNA]</scope>
    <source>
        <strain evidence="1 2">DSM 102235</strain>
    </source>
</reference>
<proteinExistence type="predicted"/>
<organism evidence="1 2">
    <name type="scientific">Sagittula marina</name>
    <dbReference type="NCBI Taxonomy" id="943940"/>
    <lineage>
        <taxon>Bacteria</taxon>
        <taxon>Pseudomonadati</taxon>
        <taxon>Pseudomonadota</taxon>
        <taxon>Alphaproteobacteria</taxon>
        <taxon>Rhodobacterales</taxon>
        <taxon>Roseobacteraceae</taxon>
        <taxon>Sagittula</taxon>
    </lineage>
</organism>
<sequence length="61" mass="6700">MSGAATTETLLQRLAHAQVVLAGLVVEDTAFLPFFERVEQEIEMLRSKSQALERARKLAAG</sequence>
<evidence type="ECO:0000313" key="2">
    <source>
        <dbReference type="Proteomes" id="UP000541426"/>
    </source>
</evidence>
<keyword evidence="2" id="KW-1185">Reference proteome</keyword>
<gene>
    <name evidence="1" type="ORF">GGQ68_000694</name>
</gene>
<comment type="caution">
    <text evidence="1">The sequence shown here is derived from an EMBL/GenBank/DDBJ whole genome shotgun (WGS) entry which is preliminary data.</text>
</comment>
<dbReference type="RefSeq" id="WP_183963016.1">
    <property type="nucleotide sequence ID" value="NZ_BAABBZ010000014.1"/>
</dbReference>
<name>A0A7W6GRA0_9RHOB</name>
<protein>
    <submittedName>
        <fullName evidence="1">Uncharacterized protein</fullName>
    </submittedName>
</protein>
<dbReference type="AlphaFoldDB" id="A0A7W6GRA0"/>
<evidence type="ECO:0000313" key="1">
    <source>
        <dbReference type="EMBL" id="MBB3984378.1"/>
    </source>
</evidence>
<dbReference type="Proteomes" id="UP000541426">
    <property type="component" value="Unassembled WGS sequence"/>
</dbReference>